<comment type="caution">
    <text evidence="11">The sequence shown here is derived from an EMBL/GenBank/DDBJ whole genome shotgun (WGS) entry which is preliminary data.</text>
</comment>
<dbReference type="HAMAP" id="MF_01177">
    <property type="entry name" value="HTH_type_NsrR"/>
    <property type="match status" value="1"/>
</dbReference>
<dbReference type="PROSITE" id="PS51197">
    <property type="entry name" value="HTH_RRF2_2"/>
    <property type="match status" value="1"/>
</dbReference>
<name>A0AAV2VUD5_9VIBR</name>
<keyword evidence="3 10" id="KW-0479">Metal-binding</keyword>
<proteinExistence type="inferred from homology"/>
<comment type="cofactor">
    <cofactor evidence="10">
        <name>[2Fe-2S] cluster</name>
        <dbReference type="ChEBI" id="CHEBI:190135"/>
    </cofactor>
    <text evidence="10">Binds 1 [2Fe-2S] cluster per subunit.</text>
</comment>
<dbReference type="Pfam" id="PF02082">
    <property type="entry name" value="Rrf2"/>
    <property type="match status" value="1"/>
</dbReference>
<feature type="binding site" evidence="10">
    <location>
        <position position="108"/>
    </location>
    <ligand>
        <name>[2Fe-2S] cluster</name>
        <dbReference type="ChEBI" id="CHEBI:190135"/>
    </ligand>
</feature>
<dbReference type="NCBIfam" id="TIGR00738">
    <property type="entry name" value="rrf2_super"/>
    <property type="match status" value="1"/>
</dbReference>
<dbReference type="InterPro" id="IPR030489">
    <property type="entry name" value="TR_Rrf2-type_CS"/>
</dbReference>
<keyword evidence="2 10" id="KW-0001">2Fe-2S</keyword>
<dbReference type="Gene3D" id="1.10.10.10">
    <property type="entry name" value="Winged helix-like DNA-binding domain superfamily/Winged helix DNA-binding domain"/>
    <property type="match status" value="1"/>
</dbReference>
<feature type="binding site" evidence="10">
    <location>
        <position position="114"/>
    </location>
    <ligand>
        <name>[2Fe-2S] cluster</name>
        <dbReference type="ChEBI" id="CHEBI:190135"/>
    </ligand>
</feature>
<evidence type="ECO:0000256" key="1">
    <source>
        <dbReference type="ARBA" id="ARBA00022491"/>
    </source>
</evidence>
<dbReference type="SUPFAM" id="SSF46785">
    <property type="entry name" value="Winged helix' DNA-binding domain"/>
    <property type="match status" value="1"/>
</dbReference>
<dbReference type="GO" id="GO:0005829">
    <property type="term" value="C:cytosol"/>
    <property type="evidence" value="ECO:0007669"/>
    <property type="project" value="TreeGrafter"/>
</dbReference>
<comment type="function">
    <text evidence="10">Nitric oxide-sensitive repressor of genes involved in protecting the cell against nitrosative stress. May require iron for activity.</text>
</comment>
<dbReference type="InterPro" id="IPR000944">
    <property type="entry name" value="Tscrpt_reg_Rrf2"/>
</dbReference>
<dbReference type="FunFam" id="1.10.10.10:FF:000105">
    <property type="entry name" value="HTH-type transcriptional repressor NsrR"/>
    <property type="match status" value="1"/>
</dbReference>
<evidence type="ECO:0000256" key="9">
    <source>
        <dbReference type="ARBA" id="ARBA00074698"/>
    </source>
</evidence>
<keyword evidence="1 10" id="KW-0678">Repressor</keyword>
<keyword evidence="6 10" id="KW-0805">Transcription regulation</keyword>
<dbReference type="InterPro" id="IPR023761">
    <property type="entry name" value="Tscrpt_rep_HTH_NsrR"/>
</dbReference>
<evidence type="ECO:0000256" key="4">
    <source>
        <dbReference type="ARBA" id="ARBA00023004"/>
    </source>
</evidence>
<dbReference type="PANTHER" id="PTHR33221:SF4">
    <property type="entry name" value="HTH-TYPE TRANSCRIPTIONAL REPRESSOR NSRR"/>
    <property type="match status" value="1"/>
</dbReference>
<dbReference type="InterPro" id="IPR036388">
    <property type="entry name" value="WH-like_DNA-bd_sf"/>
</dbReference>
<dbReference type="EMBL" id="CAOF01000134">
    <property type="protein sequence ID" value="CCO48004.1"/>
    <property type="molecule type" value="Genomic_DNA"/>
</dbReference>
<dbReference type="InterPro" id="IPR036390">
    <property type="entry name" value="WH_DNA-bd_sf"/>
</dbReference>
<dbReference type="GO" id="GO:0045892">
    <property type="term" value="P:negative regulation of DNA-templated transcription"/>
    <property type="evidence" value="ECO:0007669"/>
    <property type="project" value="InterPro"/>
</dbReference>
<dbReference type="GO" id="GO:0005506">
    <property type="term" value="F:iron ion binding"/>
    <property type="evidence" value="ECO:0007669"/>
    <property type="project" value="UniProtKB-UniRule"/>
</dbReference>
<dbReference type="GO" id="GO:0003690">
    <property type="term" value="F:double-stranded DNA binding"/>
    <property type="evidence" value="ECO:0007669"/>
    <property type="project" value="UniProtKB-UniRule"/>
</dbReference>
<keyword evidence="8 10" id="KW-0804">Transcription</keyword>
<keyword evidence="7 10" id="KW-0238">DNA-binding</keyword>
<dbReference type="PANTHER" id="PTHR33221">
    <property type="entry name" value="WINGED HELIX-TURN-HELIX TRANSCRIPTIONAL REGULATOR, RRF2 FAMILY"/>
    <property type="match status" value="1"/>
</dbReference>
<dbReference type="Proteomes" id="UP000018211">
    <property type="component" value="Unassembled WGS sequence"/>
</dbReference>
<evidence type="ECO:0000256" key="7">
    <source>
        <dbReference type="ARBA" id="ARBA00023125"/>
    </source>
</evidence>
<protein>
    <recommendedName>
        <fullName evidence="9 10">HTH-type transcriptional repressor NsrR</fullName>
    </recommendedName>
</protein>
<evidence type="ECO:0000256" key="2">
    <source>
        <dbReference type="ARBA" id="ARBA00022714"/>
    </source>
</evidence>
<reference evidence="11 12" key="1">
    <citation type="journal article" date="2013" name="ISME J.">
        <title>Comparative genomics of pathogenic lineages of Vibrio nigripulchritudo identifies virulence-associated traits.</title>
        <authorList>
            <person name="Goudenege D."/>
            <person name="Labreuche Y."/>
            <person name="Krin E."/>
            <person name="Ansquer D."/>
            <person name="Mangenot S."/>
            <person name="Calteau A."/>
            <person name="Medigue C."/>
            <person name="Mazel D."/>
            <person name="Polz M.F."/>
            <person name="Le Roux F."/>
        </authorList>
    </citation>
    <scope>NUCLEOTIDE SEQUENCE [LARGE SCALE GENOMIC DNA]</scope>
    <source>
        <strain evidence="11 12">SOn1</strain>
    </source>
</reference>
<accession>A0AAV2VUD5</accession>
<feature type="binding site" evidence="10">
    <location>
        <position position="103"/>
    </location>
    <ligand>
        <name>[2Fe-2S] cluster</name>
        <dbReference type="ChEBI" id="CHEBI:190135"/>
    </ligand>
</feature>
<dbReference type="PROSITE" id="PS01332">
    <property type="entry name" value="HTH_RRF2_1"/>
    <property type="match status" value="1"/>
</dbReference>
<evidence type="ECO:0000256" key="6">
    <source>
        <dbReference type="ARBA" id="ARBA00023015"/>
    </source>
</evidence>
<evidence type="ECO:0000256" key="8">
    <source>
        <dbReference type="ARBA" id="ARBA00023163"/>
    </source>
</evidence>
<dbReference type="NCBIfam" id="NF008240">
    <property type="entry name" value="PRK11014.1"/>
    <property type="match status" value="1"/>
</dbReference>
<evidence type="ECO:0000256" key="5">
    <source>
        <dbReference type="ARBA" id="ARBA00023014"/>
    </source>
</evidence>
<evidence type="ECO:0000256" key="10">
    <source>
        <dbReference type="HAMAP-Rule" id="MF_01177"/>
    </source>
</evidence>
<evidence type="ECO:0000256" key="3">
    <source>
        <dbReference type="ARBA" id="ARBA00022723"/>
    </source>
</evidence>
<organism evidence="11 12">
    <name type="scientific">Vibrio nigripulchritudo SOn1</name>
    <dbReference type="NCBI Taxonomy" id="1238450"/>
    <lineage>
        <taxon>Bacteria</taxon>
        <taxon>Pseudomonadati</taxon>
        <taxon>Pseudomonadota</taxon>
        <taxon>Gammaproteobacteria</taxon>
        <taxon>Vibrionales</taxon>
        <taxon>Vibrionaceae</taxon>
        <taxon>Vibrio</taxon>
    </lineage>
</organism>
<gene>
    <name evidence="10 11" type="primary">nsrR</name>
    <name evidence="11" type="ORF">VIBNISOn1_420029</name>
</gene>
<dbReference type="GO" id="GO:0003700">
    <property type="term" value="F:DNA-binding transcription factor activity"/>
    <property type="evidence" value="ECO:0007669"/>
    <property type="project" value="UniProtKB-UniRule"/>
</dbReference>
<sequence length="152" mass="16813">MEVLQFTEEEFALQLTNFTDFGIRALIYLASLPSGELTSIQKVSDTFDVSKNHMVKIINKLGQLGYVKTVRGKNGGICLGRPAETILIGNVIRDIEPLDVVNCAPEFCHITPACKLKAHLARAKLAFLAELDHCTIADMLTDNSELLILLKR</sequence>
<dbReference type="AlphaFoldDB" id="A0AAV2VUD5"/>
<keyword evidence="4 10" id="KW-0408">Iron</keyword>
<dbReference type="GO" id="GO:0051537">
    <property type="term" value="F:2 iron, 2 sulfur cluster binding"/>
    <property type="evidence" value="ECO:0007669"/>
    <property type="project" value="UniProtKB-KW"/>
</dbReference>
<keyword evidence="5 10" id="KW-0411">Iron-sulfur</keyword>
<evidence type="ECO:0000313" key="11">
    <source>
        <dbReference type="EMBL" id="CCO48004.1"/>
    </source>
</evidence>
<evidence type="ECO:0000313" key="12">
    <source>
        <dbReference type="Proteomes" id="UP000018211"/>
    </source>
</evidence>